<accession>A0A0A9CWE4</accession>
<dbReference type="Gene3D" id="1.20.5.4010">
    <property type="match status" value="1"/>
</dbReference>
<proteinExistence type="predicted"/>
<dbReference type="AlphaFoldDB" id="A0A0A9CWE4"/>
<sequence length="92" mass="10680">MDERIPPPPFFQYSPSGIHYSLHHNNPLRSSTSERERYLAELLAERQKLAPFMQVLPFCNRLLNQEILRASSLPTNPILLNLRESIMVVQAH</sequence>
<name>A0A0A9CWE4_ARUDO</name>
<dbReference type="InterPro" id="IPR032377">
    <property type="entry name" value="STAR_dimer"/>
</dbReference>
<dbReference type="Pfam" id="PF16544">
    <property type="entry name" value="STAR_dimer"/>
    <property type="match status" value="1"/>
</dbReference>
<reference evidence="2" key="1">
    <citation type="submission" date="2014-09" db="EMBL/GenBank/DDBJ databases">
        <authorList>
            <person name="Magalhaes I.L.F."/>
            <person name="Oliveira U."/>
            <person name="Santos F.R."/>
            <person name="Vidigal T.H.D.A."/>
            <person name="Brescovit A.D."/>
            <person name="Santos A.J."/>
        </authorList>
    </citation>
    <scope>NUCLEOTIDE SEQUENCE</scope>
    <source>
        <tissue evidence="2">Shoot tissue taken approximately 20 cm above the soil surface</tissue>
    </source>
</reference>
<evidence type="ECO:0000313" key="2">
    <source>
        <dbReference type="EMBL" id="JAD80614.1"/>
    </source>
</evidence>
<dbReference type="EMBL" id="GBRH01217281">
    <property type="protein sequence ID" value="JAD80614.1"/>
    <property type="molecule type" value="Transcribed_RNA"/>
</dbReference>
<reference evidence="2" key="2">
    <citation type="journal article" date="2015" name="Data Brief">
        <title>Shoot transcriptome of the giant reed, Arundo donax.</title>
        <authorList>
            <person name="Barrero R.A."/>
            <person name="Guerrero F.D."/>
            <person name="Moolhuijzen P."/>
            <person name="Goolsby J.A."/>
            <person name="Tidwell J."/>
            <person name="Bellgard S.E."/>
            <person name="Bellgard M.I."/>
        </authorList>
    </citation>
    <scope>NUCLEOTIDE SEQUENCE</scope>
    <source>
        <tissue evidence="2">Shoot tissue taken approximately 20 cm above the soil surface</tissue>
    </source>
</reference>
<organism evidence="2">
    <name type="scientific">Arundo donax</name>
    <name type="common">Giant reed</name>
    <name type="synonym">Donax arundinaceus</name>
    <dbReference type="NCBI Taxonomy" id="35708"/>
    <lineage>
        <taxon>Eukaryota</taxon>
        <taxon>Viridiplantae</taxon>
        <taxon>Streptophyta</taxon>
        <taxon>Embryophyta</taxon>
        <taxon>Tracheophyta</taxon>
        <taxon>Spermatophyta</taxon>
        <taxon>Magnoliopsida</taxon>
        <taxon>Liliopsida</taxon>
        <taxon>Poales</taxon>
        <taxon>Poaceae</taxon>
        <taxon>PACMAD clade</taxon>
        <taxon>Arundinoideae</taxon>
        <taxon>Arundineae</taxon>
        <taxon>Arundo</taxon>
    </lineage>
</organism>
<feature type="domain" description="STAR protein homodimerisation region" evidence="1">
    <location>
        <begin position="32"/>
        <end position="72"/>
    </location>
</feature>
<protein>
    <recommendedName>
        <fullName evidence="1">STAR protein homodimerisation region domain-containing protein</fullName>
    </recommendedName>
</protein>
<evidence type="ECO:0000259" key="1">
    <source>
        <dbReference type="Pfam" id="PF16544"/>
    </source>
</evidence>